<gene>
    <name evidence="7" type="ORF">AB6A40_000668</name>
</gene>
<protein>
    <recommendedName>
        <fullName evidence="9">C2 domain-containing protein</fullName>
    </recommendedName>
</protein>
<dbReference type="GO" id="GO:0006887">
    <property type="term" value="P:exocytosis"/>
    <property type="evidence" value="ECO:0007669"/>
    <property type="project" value="UniProtKB-KW"/>
</dbReference>
<organism evidence="7 8">
    <name type="scientific">Gnathostoma spinigerum</name>
    <dbReference type="NCBI Taxonomy" id="75299"/>
    <lineage>
        <taxon>Eukaryota</taxon>
        <taxon>Metazoa</taxon>
        <taxon>Ecdysozoa</taxon>
        <taxon>Nematoda</taxon>
        <taxon>Chromadorea</taxon>
        <taxon>Rhabditida</taxon>
        <taxon>Spirurina</taxon>
        <taxon>Gnathostomatomorpha</taxon>
        <taxon>Gnathostomatoidea</taxon>
        <taxon>Gnathostomatidae</taxon>
        <taxon>Gnathostoma</taxon>
    </lineage>
</organism>
<comment type="subcellular location">
    <subcellularLocation>
        <location evidence="1">Late endosome</location>
    </subcellularLocation>
</comment>
<comment type="similarity">
    <text evidence="2">Belongs to the unc-13 family.</text>
</comment>
<feature type="domain" description="MHD1" evidence="6">
    <location>
        <begin position="676"/>
        <end position="804"/>
    </location>
</feature>
<dbReference type="InterPro" id="IPR052095">
    <property type="entry name" value="UNC-13_domain"/>
</dbReference>
<dbReference type="PROSITE" id="PS50004">
    <property type="entry name" value="C2"/>
    <property type="match status" value="1"/>
</dbReference>
<evidence type="ECO:0000256" key="4">
    <source>
        <dbReference type="SAM" id="MobiDB-lite"/>
    </source>
</evidence>
<feature type="region of interest" description="Disordered" evidence="4">
    <location>
        <begin position="1"/>
        <end position="20"/>
    </location>
</feature>
<dbReference type="PROSITE" id="PS51258">
    <property type="entry name" value="MHD1"/>
    <property type="match status" value="1"/>
</dbReference>
<evidence type="ECO:0000256" key="3">
    <source>
        <dbReference type="ARBA" id="ARBA00022483"/>
    </source>
</evidence>
<evidence type="ECO:0000313" key="7">
    <source>
        <dbReference type="EMBL" id="MFH4973959.1"/>
    </source>
</evidence>
<proteinExistence type="inferred from homology"/>
<evidence type="ECO:0000259" key="5">
    <source>
        <dbReference type="PROSITE" id="PS50004"/>
    </source>
</evidence>
<dbReference type="InterPro" id="IPR000008">
    <property type="entry name" value="C2_dom"/>
</dbReference>
<dbReference type="PANTHER" id="PTHR45999">
    <property type="entry name" value="UNC-13-4A, ISOFORM B"/>
    <property type="match status" value="1"/>
</dbReference>
<dbReference type="InterPro" id="IPR014770">
    <property type="entry name" value="Munc13_1"/>
</dbReference>
<feature type="compositionally biased region" description="Polar residues" evidence="4">
    <location>
        <begin position="203"/>
        <end position="215"/>
    </location>
</feature>
<accession>A0ABD6E720</accession>
<comment type="caution">
    <text evidence="7">The sequence shown here is derived from an EMBL/GenBank/DDBJ whole genome shotgun (WGS) entry which is preliminary data.</text>
</comment>
<feature type="domain" description="C2" evidence="5">
    <location>
        <begin position="145"/>
        <end position="344"/>
    </location>
</feature>
<feature type="compositionally biased region" description="Basic and acidic residues" evidence="4">
    <location>
        <begin position="216"/>
        <end position="225"/>
    </location>
</feature>
<feature type="region of interest" description="Disordered" evidence="4">
    <location>
        <begin position="203"/>
        <end position="245"/>
    </location>
</feature>
<dbReference type="Pfam" id="PF00168">
    <property type="entry name" value="C2"/>
    <property type="match status" value="2"/>
</dbReference>
<dbReference type="GO" id="GO:0005770">
    <property type="term" value="C:late endosome"/>
    <property type="evidence" value="ECO:0007669"/>
    <property type="project" value="UniProtKB-SubCell"/>
</dbReference>
<sequence length="931" mass="105834">MERLDSLITGKNLPESARNASERLRTASEWAERQVLRASKLVRSSTIPTPLSQTEISQQVQNSDGGFFEQFLAPTSDEMKVPDETTGSNDGKLFIKKLSLNADDTRMEDLYVEVLYTIKHRVGLPNGVSNEQLIQYAQRAFGITGREHDRLMNRAKQEKPPIVLLNVLLLEARDLIAKDVNGFSDPFTMMGVVPGNRRQSITSVQSTRVGTTTNGREVDKSKESENFNTLQGAQTDDQTKSKSPILTEHFGGSFRRKIGGNDGTLRNHDKDGRQIPAKLIKASSVQRKTLNPKWNEKFQFVVDDVSTDYFHMDIWDHDDEDQSVIDAVTSLNHVSGFKGLGRYFKEVAQSARTETDECSDDFLGCITIKIEDLPSVGIEDWFSLEKRSDRSEVSGQVKLKLWLSTREERNEFDDDDLLDVKQHIELIRVFALFEISQAGMPVSAYMGTLPETALTILHQHSVQGDLTVLHDLLCSWMAYSSMLNIDISYHFLHTILAELINKWAPLILNKDAEDMLGDSFTSFDSHCRTAIINHRQRFRADHRDELESLAEMLRCLKLMRESWLFEKCLPLQRSFEATISAQIELSAGEYFKKALKSATNKDPCGQLESLLLLLNSACAKFPAYNPIFTSIASVDYASIAYSQFDRMLVEYLCSELMSEDAEKLKCSLLRATKMEDDDLRSLSTLIKIHFALTDFYGFRNSNQKLRKEDGQWGIMFDKAISRWVDAVRVRAFARADLACHLDTPIQSTADIRQSSSYVDVCRMIDMIVQAWSRMKVTDSSLWFDLCFKVVQDICKICEYYVDKILAQLATEGFCGELQMFIPAALLCIFCSTINNIEQVRRSVSIHHKLRFDELVSQFESTCHHSATWKMEIESEIDECDKYMSDQIDATIERLTGRLIPTLKKHVFHLAWSPTACAVESAIKPLTDIKNS</sequence>
<evidence type="ECO:0008006" key="9">
    <source>
        <dbReference type="Google" id="ProtNLM"/>
    </source>
</evidence>
<name>A0ABD6E720_9BILA</name>
<evidence type="ECO:0000256" key="1">
    <source>
        <dbReference type="ARBA" id="ARBA00004603"/>
    </source>
</evidence>
<dbReference type="SMART" id="SM00239">
    <property type="entry name" value="C2"/>
    <property type="match status" value="1"/>
</dbReference>
<dbReference type="Proteomes" id="UP001608902">
    <property type="component" value="Unassembled WGS sequence"/>
</dbReference>
<evidence type="ECO:0000256" key="2">
    <source>
        <dbReference type="ARBA" id="ARBA00005823"/>
    </source>
</evidence>
<evidence type="ECO:0000313" key="8">
    <source>
        <dbReference type="Proteomes" id="UP001608902"/>
    </source>
</evidence>
<evidence type="ECO:0000259" key="6">
    <source>
        <dbReference type="PROSITE" id="PS51258"/>
    </source>
</evidence>
<dbReference type="CDD" id="cd08676">
    <property type="entry name" value="C2A_Munc13-like"/>
    <property type="match status" value="1"/>
</dbReference>
<keyword evidence="3" id="KW-0268">Exocytosis</keyword>
<dbReference type="EMBL" id="JBGFUD010000198">
    <property type="protein sequence ID" value="MFH4973959.1"/>
    <property type="molecule type" value="Genomic_DNA"/>
</dbReference>
<keyword evidence="8" id="KW-1185">Reference proteome</keyword>
<dbReference type="AlphaFoldDB" id="A0ABD6E720"/>
<dbReference type="SUPFAM" id="SSF49562">
    <property type="entry name" value="C2 domain (Calcium/lipid-binding domain, CaLB)"/>
    <property type="match status" value="1"/>
</dbReference>
<reference evidence="7 8" key="1">
    <citation type="submission" date="2024-08" db="EMBL/GenBank/DDBJ databases">
        <title>Gnathostoma spinigerum genome.</title>
        <authorList>
            <person name="Gonzalez-Bertolin B."/>
            <person name="Monzon S."/>
            <person name="Zaballos A."/>
            <person name="Jimenez P."/>
            <person name="Dekumyoy P."/>
            <person name="Varona S."/>
            <person name="Cuesta I."/>
            <person name="Sumanam S."/>
            <person name="Adisakwattana P."/>
            <person name="Gasser R.B."/>
            <person name="Hernandez-Gonzalez A."/>
            <person name="Young N.D."/>
            <person name="Perteguer M.J."/>
        </authorList>
    </citation>
    <scope>NUCLEOTIDE SEQUENCE [LARGE SCALE GENOMIC DNA]</scope>
    <source>
        <strain evidence="7">AL3</strain>
        <tissue evidence="7">Liver</tissue>
    </source>
</reference>
<dbReference type="Gene3D" id="2.60.40.150">
    <property type="entry name" value="C2 domain"/>
    <property type="match status" value="1"/>
</dbReference>
<dbReference type="InterPro" id="IPR035892">
    <property type="entry name" value="C2_domain_sf"/>
</dbReference>
<dbReference type="Gene3D" id="1.10.357.50">
    <property type="match status" value="1"/>
</dbReference>
<dbReference type="PANTHER" id="PTHR45999:SF9">
    <property type="entry name" value="BAI1-ASSOCIATED PROTEIN 3"/>
    <property type="match status" value="1"/>
</dbReference>
<feature type="compositionally biased region" description="Polar residues" evidence="4">
    <location>
        <begin position="226"/>
        <end position="244"/>
    </location>
</feature>